<keyword evidence="6" id="KW-1185">Reference proteome</keyword>
<dbReference type="OrthoDB" id="9809760at2"/>
<dbReference type="SUPFAM" id="SSF49764">
    <property type="entry name" value="HSP20-like chaperones"/>
    <property type="match status" value="1"/>
</dbReference>
<protein>
    <submittedName>
        <fullName evidence="5">HSP20 family protein</fullName>
    </submittedName>
</protein>
<proteinExistence type="inferred from homology"/>
<evidence type="ECO:0000256" key="3">
    <source>
        <dbReference type="SAM" id="MobiDB-lite"/>
    </source>
</evidence>
<comment type="similarity">
    <text evidence="1 2">Belongs to the small heat shock protein (HSP20) family.</text>
</comment>
<feature type="domain" description="SHSP" evidence="4">
    <location>
        <begin position="39"/>
        <end position="148"/>
    </location>
</feature>
<dbReference type="PANTHER" id="PTHR11527">
    <property type="entry name" value="HEAT-SHOCK PROTEIN 20 FAMILY MEMBER"/>
    <property type="match status" value="1"/>
</dbReference>
<reference evidence="5 6" key="1">
    <citation type="submission" date="2017-06" db="EMBL/GenBank/DDBJ databases">
        <authorList>
            <person name="Kim H.J."/>
            <person name="Triplett B.A."/>
        </authorList>
    </citation>
    <scope>NUCLEOTIDE SEQUENCE [LARGE SCALE GENOMIC DNA]</scope>
    <source>
        <strain evidence="5 6">DSM 44715</strain>
    </source>
</reference>
<evidence type="ECO:0000256" key="1">
    <source>
        <dbReference type="PROSITE-ProRule" id="PRU00285"/>
    </source>
</evidence>
<gene>
    <name evidence="5" type="ORF">SAMN05443665_10693</name>
</gene>
<dbReference type="Proteomes" id="UP000198318">
    <property type="component" value="Unassembled WGS sequence"/>
</dbReference>
<organism evidence="5 6">
    <name type="scientific">Actinomadura meyerae</name>
    <dbReference type="NCBI Taxonomy" id="240840"/>
    <lineage>
        <taxon>Bacteria</taxon>
        <taxon>Bacillati</taxon>
        <taxon>Actinomycetota</taxon>
        <taxon>Actinomycetes</taxon>
        <taxon>Streptosporangiales</taxon>
        <taxon>Thermomonosporaceae</taxon>
        <taxon>Actinomadura</taxon>
    </lineage>
</organism>
<evidence type="ECO:0000313" key="5">
    <source>
        <dbReference type="EMBL" id="SNT62094.1"/>
    </source>
</evidence>
<dbReference type="Pfam" id="PF00011">
    <property type="entry name" value="HSP20"/>
    <property type="match status" value="1"/>
</dbReference>
<dbReference type="InterPro" id="IPR008978">
    <property type="entry name" value="HSP20-like_chaperone"/>
</dbReference>
<evidence type="ECO:0000259" key="4">
    <source>
        <dbReference type="PROSITE" id="PS01031"/>
    </source>
</evidence>
<name>A0A239P602_9ACTN</name>
<feature type="region of interest" description="Disordered" evidence="3">
    <location>
        <begin position="1"/>
        <end position="20"/>
    </location>
</feature>
<accession>A0A239P602</accession>
<dbReference type="CDD" id="cd06464">
    <property type="entry name" value="ACD_sHsps-like"/>
    <property type="match status" value="1"/>
</dbReference>
<dbReference type="AlphaFoldDB" id="A0A239P602"/>
<dbReference type="Gene3D" id="2.60.40.790">
    <property type="match status" value="1"/>
</dbReference>
<sequence length="148" mass="16574">MALPSIRRPGDSMLTSRPRPFDPLYEQMEQLVNAAFAGTTEMPWAPAADVSETDDAYVIEAELPGVKKDEIDVSLHDRELAITGEVKERESRGLRHRKQRRSGQFECRVYLPADIDAERVDASLNDGVLTVTVPKATTEKNRHIEVKG</sequence>
<dbReference type="EMBL" id="FZOR01000069">
    <property type="protein sequence ID" value="SNT62094.1"/>
    <property type="molecule type" value="Genomic_DNA"/>
</dbReference>
<dbReference type="RefSeq" id="WP_089331032.1">
    <property type="nucleotide sequence ID" value="NZ_FZOR01000069.1"/>
</dbReference>
<dbReference type="InterPro" id="IPR002068">
    <property type="entry name" value="A-crystallin/Hsp20_dom"/>
</dbReference>
<evidence type="ECO:0000256" key="2">
    <source>
        <dbReference type="RuleBase" id="RU003616"/>
    </source>
</evidence>
<evidence type="ECO:0000313" key="6">
    <source>
        <dbReference type="Proteomes" id="UP000198318"/>
    </source>
</evidence>
<dbReference type="PROSITE" id="PS01031">
    <property type="entry name" value="SHSP"/>
    <property type="match status" value="1"/>
</dbReference>
<dbReference type="InterPro" id="IPR031107">
    <property type="entry name" value="Small_HSP"/>
</dbReference>